<keyword evidence="1" id="KW-0472">Membrane</keyword>
<dbReference type="GO" id="GO:0016020">
    <property type="term" value="C:membrane"/>
    <property type="evidence" value="ECO:0007669"/>
    <property type="project" value="InterPro"/>
</dbReference>
<dbReference type="Pfam" id="PF05145">
    <property type="entry name" value="AbrB"/>
    <property type="match status" value="1"/>
</dbReference>
<dbReference type="EMBL" id="JACSPR010000008">
    <property type="protein sequence ID" value="MBD8030841.1"/>
    <property type="molecule type" value="Genomic_DNA"/>
</dbReference>
<protein>
    <submittedName>
        <fullName evidence="2">AbrB family transcriptional regulator</fullName>
    </submittedName>
</protein>
<comment type="caution">
    <text evidence="2">The sequence shown here is derived from an EMBL/GenBank/DDBJ whole genome shotgun (WGS) entry which is preliminary data.</text>
</comment>
<evidence type="ECO:0000313" key="2">
    <source>
        <dbReference type="EMBL" id="MBD8030841.1"/>
    </source>
</evidence>
<organism evidence="2 3">
    <name type="scientific">Corynebacterium gallinarum</name>
    <dbReference type="NCBI Taxonomy" id="2762214"/>
    <lineage>
        <taxon>Bacteria</taxon>
        <taxon>Bacillati</taxon>
        <taxon>Actinomycetota</taxon>
        <taxon>Actinomycetes</taxon>
        <taxon>Mycobacteriales</taxon>
        <taxon>Corynebacteriaceae</taxon>
        <taxon>Corynebacterium</taxon>
    </lineage>
</organism>
<keyword evidence="1" id="KW-1133">Transmembrane helix</keyword>
<dbReference type="AlphaFoldDB" id="A0A8I0LCV3"/>
<name>A0A8I0LCV3_9CORY</name>
<feature type="transmembrane region" description="Helical" evidence="1">
    <location>
        <begin position="314"/>
        <end position="335"/>
    </location>
</feature>
<gene>
    <name evidence="2" type="ORF">H9627_11005</name>
</gene>
<sequence>MVVIPLSLLLGWVFTALNVPAAWILAGILAAGASALVNGSELPVNKVLYTFGAGIVSVLAAVPLFNESLDNLLSYILPSLVVGLFTIIIGLTTGYLLSRFQDGVSKETGMISMLAGGAAFMPAIAKEIGADLRFGSLTQYLRLLAVAVSLPLVTGLLPREEQGTGSTDTAGEQTWWMIGLIVVVALVGAPVARRIRLPVPSVLGPLLLTILLLSILPFELNMNPPEPLRILAFLSIGWLCGGTMSKKSLKQFASQLPTILVFIVVLIISCALLAFPIARWVGITYFDAYLATSPGAMDTVLAISSETGTSPAVVTIQLIRMILILFAASSIPRILRLFRRS</sequence>
<proteinExistence type="predicted"/>
<feature type="transmembrane region" description="Helical" evidence="1">
    <location>
        <begin position="256"/>
        <end position="278"/>
    </location>
</feature>
<dbReference type="Proteomes" id="UP000650224">
    <property type="component" value="Unassembled WGS sequence"/>
</dbReference>
<feature type="transmembrane region" description="Helical" evidence="1">
    <location>
        <begin position="228"/>
        <end position="244"/>
    </location>
</feature>
<feature type="transmembrane region" description="Helical" evidence="1">
    <location>
        <begin position="72"/>
        <end position="97"/>
    </location>
</feature>
<dbReference type="PANTHER" id="PTHR38457:SF1">
    <property type="entry name" value="REGULATOR ABRB-RELATED"/>
    <property type="match status" value="1"/>
</dbReference>
<evidence type="ECO:0000313" key="3">
    <source>
        <dbReference type="Proteomes" id="UP000650224"/>
    </source>
</evidence>
<reference evidence="2 3" key="1">
    <citation type="submission" date="2020-08" db="EMBL/GenBank/DDBJ databases">
        <title>A Genomic Blueprint of the Chicken Gut Microbiome.</title>
        <authorList>
            <person name="Gilroy R."/>
            <person name="Ravi A."/>
            <person name="Getino M."/>
            <person name="Pursley I."/>
            <person name="Horton D.L."/>
            <person name="Alikhan N.-F."/>
            <person name="Baker D."/>
            <person name="Gharbi K."/>
            <person name="Hall N."/>
            <person name="Watson M."/>
            <person name="Adriaenssens E.M."/>
            <person name="Foster-Nyarko E."/>
            <person name="Jarju S."/>
            <person name="Secka A."/>
            <person name="Antonio M."/>
            <person name="Oren A."/>
            <person name="Chaudhuri R."/>
            <person name="La Ragione R.M."/>
            <person name="Hildebrand F."/>
            <person name="Pallen M.J."/>
        </authorList>
    </citation>
    <scope>NUCLEOTIDE SEQUENCE [LARGE SCALE GENOMIC DNA]</scope>
    <source>
        <strain evidence="2 3">Sa1YVA5</strain>
    </source>
</reference>
<evidence type="ECO:0000256" key="1">
    <source>
        <dbReference type="SAM" id="Phobius"/>
    </source>
</evidence>
<dbReference type="InterPro" id="IPR017516">
    <property type="entry name" value="AbrB_dup"/>
</dbReference>
<feature type="transmembrane region" description="Helical" evidence="1">
    <location>
        <begin position="174"/>
        <end position="192"/>
    </location>
</feature>
<feature type="transmembrane region" description="Helical" evidence="1">
    <location>
        <begin position="140"/>
        <end position="158"/>
    </location>
</feature>
<dbReference type="PIRSF" id="PIRSF038991">
    <property type="entry name" value="Protein_AbrB"/>
    <property type="match status" value="1"/>
</dbReference>
<feature type="transmembrane region" description="Helical" evidence="1">
    <location>
        <begin position="199"/>
        <end position="216"/>
    </location>
</feature>
<dbReference type="PANTHER" id="PTHR38457">
    <property type="entry name" value="REGULATOR ABRB-RELATED"/>
    <property type="match status" value="1"/>
</dbReference>
<accession>A0A8I0LCV3</accession>
<dbReference type="InterPro" id="IPR007820">
    <property type="entry name" value="AbrB_fam"/>
</dbReference>
<keyword evidence="1" id="KW-0812">Transmembrane</keyword>
<dbReference type="NCBIfam" id="TIGR03082">
    <property type="entry name" value="Gneg_AbrB_dup"/>
    <property type="match status" value="1"/>
</dbReference>
<feature type="transmembrane region" description="Helical" evidence="1">
    <location>
        <begin position="45"/>
        <end position="65"/>
    </location>
</feature>
<dbReference type="GO" id="GO:0010468">
    <property type="term" value="P:regulation of gene expression"/>
    <property type="evidence" value="ECO:0007669"/>
    <property type="project" value="InterPro"/>
</dbReference>
<keyword evidence="3" id="KW-1185">Reference proteome</keyword>